<dbReference type="PROSITE" id="PS51257">
    <property type="entry name" value="PROKAR_LIPOPROTEIN"/>
    <property type="match status" value="1"/>
</dbReference>
<reference evidence="9 10" key="1">
    <citation type="submission" date="2022-02" db="EMBL/GenBank/DDBJ databases">
        <authorList>
            <person name="Min J."/>
        </authorList>
    </citation>
    <scope>NUCLEOTIDE SEQUENCE [LARGE SCALE GENOMIC DNA]</scope>
    <source>
        <strain evidence="9 10">GR10-1</strain>
    </source>
</reference>
<feature type="domain" description="PPIase FKBP-type" evidence="8">
    <location>
        <begin position="212"/>
        <end position="296"/>
    </location>
</feature>
<dbReference type="EC" id="5.2.1.8" evidence="6"/>
<comment type="caution">
    <text evidence="9">The sequence shown here is derived from an EMBL/GenBank/DDBJ whole genome shotgun (WGS) entry which is preliminary data.</text>
</comment>
<evidence type="ECO:0000259" key="8">
    <source>
        <dbReference type="PROSITE" id="PS50059"/>
    </source>
</evidence>
<feature type="signal peptide" evidence="7">
    <location>
        <begin position="1"/>
        <end position="18"/>
    </location>
</feature>
<keyword evidence="10" id="KW-1185">Reference proteome</keyword>
<protein>
    <recommendedName>
        <fullName evidence="6">Peptidyl-prolyl cis-trans isomerase</fullName>
        <ecNumber evidence="6">5.2.1.8</ecNumber>
    </recommendedName>
</protein>
<evidence type="ECO:0000256" key="5">
    <source>
        <dbReference type="PROSITE-ProRule" id="PRU00277"/>
    </source>
</evidence>
<dbReference type="PANTHER" id="PTHR43811">
    <property type="entry name" value="FKBP-TYPE PEPTIDYL-PROLYL CIS-TRANS ISOMERASE FKPA"/>
    <property type="match status" value="1"/>
</dbReference>
<dbReference type="RefSeq" id="WP_240827221.1">
    <property type="nucleotide sequence ID" value="NZ_JAKWBL010000001.1"/>
</dbReference>
<dbReference type="Gene3D" id="3.10.50.40">
    <property type="match status" value="2"/>
</dbReference>
<evidence type="ECO:0000256" key="6">
    <source>
        <dbReference type="RuleBase" id="RU003915"/>
    </source>
</evidence>
<name>A0ABS9SHM4_9BACT</name>
<comment type="similarity">
    <text evidence="2 6">Belongs to the FKBP-type PPIase family.</text>
</comment>
<evidence type="ECO:0000256" key="2">
    <source>
        <dbReference type="ARBA" id="ARBA00006577"/>
    </source>
</evidence>
<evidence type="ECO:0000313" key="10">
    <source>
        <dbReference type="Proteomes" id="UP001202248"/>
    </source>
</evidence>
<comment type="catalytic activity">
    <reaction evidence="1 5 6">
        <text>[protein]-peptidylproline (omega=180) = [protein]-peptidylproline (omega=0)</text>
        <dbReference type="Rhea" id="RHEA:16237"/>
        <dbReference type="Rhea" id="RHEA-COMP:10747"/>
        <dbReference type="Rhea" id="RHEA-COMP:10748"/>
        <dbReference type="ChEBI" id="CHEBI:83833"/>
        <dbReference type="ChEBI" id="CHEBI:83834"/>
        <dbReference type="EC" id="5.2.1.8"/>
    </reaction>
</comment>
<dbReference type="EMBL" id="JAKWBL010000001">
    <property type="protein sequence ID" value="MCH5597863.1"/>
    <property type="molecule type" value="Genomic_DNA"/>
</dbReference>
<accession>A0ABS9SHM4</accession>
<organism evidence="9 10">
    <name type="scientific">Niabella ginsengisoli</name>
    <dbReference type="NCBI Taxonomy" id="522298"/>
    <lineage>
        <taxon>Bacteria</taxon>
        <taxon>Pseudomonadati</taxon>
        <taxon>Bacteroidota</taxon>
        <taxon>Chitinophagia</taxon>
        <taxon>Chitinophagales</taxon>
        <taxon>Chitinophagaceae</taxon>
        <taxon>Niabella</taxon>
    </lineage>
</organism>
<evidence type="ECO:0000256" key="3">
    <source>
        <dbReference type="ARBA" id="ARBA00023110"/>
    </source>
</evidence>
<proteinExistence type="inferred from homology"/>
<evidence type="ECO:0000256" key="4">
    <source>
        <dbReference type="ARBA" id="ARBA00023235"/>
    </source>
</evidence>
<keyword evidence="7" id="KW-0732">Signal</keyword>
<evidence type="ECO:0000313" key="9">
    <source>
        <dbReference type="EMBL" id="MCH5597863.1"/>
    </source>
</evidence>
<dbReference type="PROSITE" id="PS50059">
    <property type="entry name" value="FKBP_PPIASE"/>
    <property type="match status" value="1"/>
</dbReference>
<evidence type="ECO:0000256" key="1">
    <source>
        <dbReference type="ARBA" id="ARBA00000971"/>
    </source>
</evidence>
<keyword evidence="3 5" id="KW-0697">Rotamase</keyword>
<dbReference type="InterPro" id="IPR046357">
    <property type="entry name" value="PPIase_dom_sf"/>
</dbReference>
<evidence type="ECO:0000256" key="7">
    <source>
        <dbReference type="SAM" id="SignalP"/>
    </source>
</evidence>
<dbReference type="Proteomes" id="UP001202248">
    <property type="component" value="Unassembled WGS sequence"/>
</dbReference>
<dbReference type="SUPFAM" id="SSF54534">
    <property type="entry name" value="FKBP-like"/>
    <property type="match status" value="1"/>
</dbReference>
<gene>
    <name evidence="9" type="ORF">MKP09_08070</name>
</gene>
<keyword evidence="4 5" id="KW-0413">Isomerase</keyword>
<feature type="chain" id="PRO_5045719770" description="Peptidyl-prolyl cis-trans isomerase" evidence="7">
    <location>
        <begin position="19"/>
        <end position="316"/>
    </location>
</feature>
<dbReference type="InterPro" id="IPR001179">
    <property type="entry name" value="PPIase_FKBP_dom"/>
</dbReference>
<dbReference type="GO" id="GO:0003755">
    <property type="term" value="F:peptidyl-prolyl cis-trans isomerase activity"/>
    <property type="evidence" value="ECO:0007669"/>
    <property type="project" value="UniProtKB-EC"/>
</dbReference>
<dbReference type="Pfam" id="PF00254">
    <property type="entry name" value="FKBP_C"/>
    <property type="match status" value="1"/>
</dbReference>
<sequence>MKRSQIISALAFATIAFTACNNSDFKTTESGLQYKIIEGKGDRKDSLKNGQVLRVHVKQTISGAKDTVIQSTYDASPALIPIQEIPPGQGDYSPLEVFKQLRNGDSLIVHMLVDSLIMKGLANPTQLPPFIKRGEKIIYTFKVLGIYPDEATANAEAQKEEIAALEKSGEKAKQDAEVQGYVKSKGYNVVKSPLGTLVKVENPGEGAAAVNGKFLKVKYTGKFLDNDSTFDAGEIPVELGKGGSIPGFEDGLKQFKQGGKGTIFIPGYLAYGKDGRGGALKPYQPMYFDVEVLSVSDSMPPMPQQPMQMPMPNEGR</sequence>
<dbReference type="PANTHER" id="PTHR43811:SF19">
    <property type="entry name" value="39 KDA FK506-BINDING NUCLEAR PROTEIN"/>
    <property type="match status" value="1"/>
</dbReference>